<evidence type="ECO:0000256" key="1">
    <source>
        <dbReference type="SAM" id="MobiDB-lite"/>
    </source>
</evidence>
<reference evidence="2 3" key="1">
    <citation type="submission" date="2023-08" db="EMBL/GenBank/DDBJ databases">
        <title>Black Yeasts Isolated from many extreme environments.</title>
        <authorList>
            <person name="Coleine C."/>
            <person name="Stajich J.E."/>
            <person name="Selbmann L."/>
        </authorList>
    </citation>
    <scope>NUCLEOTIDE SEQUENCE [LARGE SCALE GENOMIC DNA]</scope>
    <source>
        <strain evidence="2 3">CCFEE 5885</strain>
    </source>
</reference>
<comment type="caution">
    <text evidence="2">The sequence shown here is derived from an EMBL/GenBank/DDBJ whole genome shotgun (WGS) entry which is preliminary data.</text>
</comment>
<feature type="region of interest" description="Disordered" evidence="1">
    <location>
        <begin position="1"/>
        <end position="79"/>
    </location>
</feature>
<feature type="compositionally biased region" description="Basic and acidic residues" evidence="1">
    <location>
        <begin position="45"/>
        <end position="61"/>
    </location>
</feature>
<evidence type="ECO:0000313" key="2">
    <source>
        <dbReference type="EMBL" id="KAK5095746.1"/>
    </source>
</evidence>
<dbReference type="EMBL" id="JAVRRG010000026">
    <property type="protein sequence ID" value="KAK5095746.1"/>
    <property type="molecule type" value="Genomic_DNA"/>
</dbReference>
<organism evidence="2 3">
    <name type="scientific">Lithohypha guttulata</name>
    <dbReference type="NCBI Taxonomy" id="1690604"/>
    <lineage>
        <taxon>Eukaryota</taxon>
        <taxon>Fungi</taxon>
        <taxon>Dikarya</taxon>
        <taxon>Ascomycota</taxon>
        <taxon>Pezizomycotina</taxon>
        <taxon>Eurotiomycetes</taxon>
        <taxon>Chaetothyriomycetidae</taxon>
        <taxon>Chaetothyriales</taxon>
        <taxon>Trichomeriaceae</taxon>
        <taxon>Lithohypha</taxon>
    </lineage>
</organism>
<keyword evidence="3" id="KW-1185">Reference proteome</keyword>
<accession>A0ABR0KGG9</accession>
<name>A0ABR0KGG9_9EURO</name>
<sequence length="79" mass="8422">MSATGRKDRQPPLDIGKVGTLSVGPAYTDDTEGRYSRYGGPPKTKPPEERPPPPKPRDGNDKPPPPPKGPRVPSIPGVD</sequence>
<gene>
    <name evidence="2" type="ORF">LTR24_002963</name>
</gene>
<evidence type="ECO:0000313" key="3">
    <source>
        <dbReference type="Proteomes" id="UP001345013"/>
    </source>
</evidence>
<feature type="compositionally biased region" description="Basic and acidic residues" evidence="1">
    <location>
        <begin position="1"/>
        <end position="11"/>
    </location>
</feature>
<dbReference type="Proteomes" id="UP001345013">
    <property type="component" value="Unassembled WGS sequence"/>
</dbReference>
<proteinExistence type="predicted"/>
<protein>
    <submittedName>
        <fullName evidence="2">Uncharacterized protein</fullName>
    </submittedName>
</protein>